<feature type="region of interest" description="Disordered" evidence="6">
    <location>
        <begin position="357"/>
        <end position="379"/>
    </location>
</feature>
<evidence type="ECO:0000256" key="4">
    <source>
        <dbReference type="ARBA" id="ARBA00023242"/>
    </source>
</evidence>
<feature type="region of interest" description="Disordered" evidence="6">
    <location>
        <begin position="1"/>
        <end position="24"/>
    </location>
</feature>
<dbReference type="Gene3D" id="2.60.120.650">
    <property type="entry name" value="Cupin"/>
    <property type="match status" value="1"/>
</dbReference>
<dbReference type="InterPro" id="IPR045109">
    <property type="entry name" value="LSDs-like"/>
</dbReference>
<evidence type="ECO:0000313" key="11">
    <source>
        <dbReference type="Proteomes" id="UP001497512"/>
    </source>
</evidence>
<feature type="domain" description="JmjC" evidence="8">
    <location>
        <begin position="634"/>
        <end position="853"/>
    </location>
</feature>
<evidence type="ECO:0000256" key="6">
    <source>
        <dbReference type="SAM" id="MobiDB-lite"/>
    </source>
</evidence>
<keyword evidence="5" id="KW-0862">Zinc</keyword>
<dbReference type="SMART" id="SM00558">
    <property type="entry name" value="JmjC"/>
    <property type="match status" value="1"/>
</dbReference>
<dbReference type="EMBL" id="OZ019911">
    <property type="protein sequence ID" value="CAK9212973.1"/>
    <property type="molecule type" value="Genomic_DNA"/>
</dbReference>
<dbReference type="Pfam" id="PF02373">
    <property type="entry name" value="JmjC"/>
    <property type="match status" value="1"/>
</dbReference>
<accession>A0ABP0U5Z1</accession>
<feature type="compositionally biased region" description="Basic and acidic residues" evidence="6">
    <location>
        <begin position="359"/>
        <end position="369"/>
    </location>
</feature>
<dbReference type="InterPro" id="IPR014977">
    <property type="entry name" value="WRC_dom"/>
</dbReference>
<name>A0ABP0U5Z1_9BRYO</name>
<organism evidence="10 11">
    <name type="scientific">Sphagnum troendelagicum</name>
    <dbReference type="NCBI Taxonomy" id="128251"/>
    <lineage>
        <taxon>Eukaryota</taxon>
        <taxon>Viridiplantae</taxon>
        <taxon>Streptophyta</taxon>
        <taxon>Embryophyta</taxon>
        <taxon>Bryophyta</taxon>
        <taxon>Sphagnophytina</taxon>
        <taxon>Sphagnopsida</taxon>
        <taxon>Sphagnales</taxon>
        <taxon>Sphagnaceae</taxon>
        <taxon>Sphagnum</taxon>
    </lineage>
</organism>
<feature type="domain" description="RING-type" evidence="7">
    <location>
        <begin position="193"/>
        <end position="240"/>
    </location>
</feature>
<evidence type="ECO:0000313" key="10">
    <source>
        <dbReference type="EMBL" id="CAK9212973.1"/>
    </source>
</evidence>
<dbReference type="Proteomes" id="UP001497512">
    <property type="component" value="Chromosome 19"/>
</dbReference>
<sequence length="891" mass="101251">MGFGVLGRKGRKQHSHILSGRPKAAAVKPKSCIDFVISRKRDQIRMEMEPEEERQEFVPSSSTGKTEGGGNSGSSSAAAAKRRKLQQQQQQKVLPDDEQRCKRSDGKGWRCEHMRAEGSTYCDHHYYRKNKTPSKTKKVKNKSFSPRKLFLAANSSRLFSAAKSDDDEEEEDDRTGGEVLSGMVEDEIGSRMCHQCQRNDKAKVIYCSRCNRKRYCSPCIRAWYPLLSEKDVAAGCPFCNGKCNCKACLLTYGSEREETMRQDDDMTQGFLKYLLLKLLPCLKQLHNEQRDELKVERSLQRTPHVEIEKAAICVDESLHCNNCSTFIVDYHRGCPSCEYQLCLTCCQELRLGCGSGERGGGRREGDQEVVKQQQQDGKEEAELVEIPGSMNLEKPVGESAAASAAAAWAASADGTIRCPPVSRGGCGQCQLSLKTLFEHNWIAKLTMDAEMESYNAQTEQDASRCSICDLCGGDVKKKFLRLAAHRKGENDNYLYCPSRQNIEDVEDKDSGGLAHFQKHWLQGEPIIVCNVLEAGGGHGLSWEPMVVWRAVRETTKKKLERKTVAAIDCLSWQEVDVKLHQFFMGYKKGRSHKDGWPQLLKLKDWPSSIQFEEQLPRHTAEFLAALPFQQYTNPKTGFHNLAAQLPENIIKPHLGPKMYIANGLKEELLKGDSVIKLHKDIADIVYVLMHTAEVELLEEQREVIKKWMQNLKRSSDSKSSFGVKYDIDRPHTQKSIYGGALWDIFRRQDTPKLEAYLRKHWEEFNIPGHWVVESVMHPIHDQAFFLTSDHKRKLKDEYGIEAWTFEQNEGEAVLIPAGCPYQVRNLKSCIHVALEFVSPESLQECLHLTNELRCLPKYHHANEDKLEVKKMLVYGAAKVVHSLQQIRDGYD</sequence>
<gene>
    <name evidence="10" type="ORF">CSSPTR1EN2_LOCUS11504</name>
</gene>
<evidence type="ECO:0000256" key="3">
    <source>
        <dbReference type="ARBA" id="ARBA00022723"/>
    </source>
</evidence>
<proteinExistence type="inferred from homology"/>
<dbReference type="InterPro" id="IPR003347">
    <property type="entry name" value="JmjC_dom"/>
</dbReference>
<evidence type="ECO:0000259" key="7">
    <source>
        <dbReference type="PROSITE" id="PS50089"/>
    </source>
</evidence>
<dbReference type="InterPro" id="IPR001841">
    <property type="entry name" value="Znf_RING"/>
</dbReference>
<comment type="similarity">
    <text evidence="2">Belongs to the JARID1 histone demethylase family.</text>
</comment>
<dbReference type="SUPFAM" id="SSF51197">
    <property type="entry name" value="Clavaminate synthase-like"/>
    <property type="match status" value="1"/>
</dbReference>
<evidence type="ECO:0000256" key="1">
    <source>
        <dbReference type="ARBA" id="ARBA00004123"/>
    </source>
</evidence>
<evidence type="ECO:0000256" key="2">
    <source>
        <dbReference type="ARBA" id="ARBA00006801"/>
    </source>
</evidence>
<comment type="subcellular location">
    <subcellularLocation>
        <location evidence="1">Nucleus</location>
    </subcellularLocation>
</comment>
<dbReference type="PANTHER" id="PTHR12549:SF38">
    <property type="entry name" value="JMJC DOMAIN-CONTAINING HISTONE DEMETHYLASE 2, ISOFORM A"/>
    <property type="match status" value="1"/>
</dbReference>
<feature type="region of interest" description="Disordered" evidence="6">
    <location>
        <begin position="40"/>
        <end position="107"/>
    </location>
</feature>
<keyword evidence="3" id="KW-0479">Metal-binding</keyword>
<evidence type="ECO:0000259" key="9">
    <source>
        <dbReference type="PROSITE" id="PS51667"/>
    </source>
</evidence>
<keyword evidence="5" id="KW-0863">Zinc-finger</keyword>
<dbReference type="PROSITE" id="PS50089">
    <property type="entry name" value="ZF_RING_2"/>
    <property type="match status" value="1"/>
</dbReference>
<keyword evidence="11" id="KW-1185">Reference proteome</keyword>
<dbReference type="PANTHER" id="PTHR12549">
    <property type="entry name" value="JMJC DOMAIN-CONTAINING HISTONE DEMETHYLATION PROTEIN"/>
    <property type="match status" value="1"/>
</dbReference>
<dbReference type="Pfam" id="PF08879">
    <property type="entry name" value="WRC"/>
    <property type="match status" value="1"/>
</dbReference>
<protein>
    <recommendedName>
        <fullName evidence="12">Lysine-specific demethylase JMJ25</fullName>
    </recommendedName>
</protein>
<evidence type="ECO:0008006" key="12">
    <source>
        <dbReference type="Google" id="ProtNLM"/>
    </source>
</evidence>
<dbReference type="PROSITE" id="PS51667">
    <property type="entry name" value="WRC"/>
    <property type="match status" value="1"/>
</dbReference>
<evidence type="ECO:0000259" key="8">
    <source>
        <dbReference type="PROSITE" id="PS51184"/>
    </source>
</evidence>
<feature type="domain" description="WRC" evidence="9">
    <location>
        <begin position="95"/>
        <end position="141"/>
    </location>
</feature>
<dbReference type="PROSITE" id="PS51184">
    <property type="entry name" value="JMJC"/>
    <property type="match status" value="1"/>
</dbReference>
<keyword evidence="4" id="KW-0539">Nucleus</keyword>
<reference evidence="10" key="1">
    <citation type="submission" date="2024-02" db="EMBL/GenBank/DDBJ databases">
        <authorList>
            <consortium name="ELIXIR-Norway"/>
            <consortium name="Elixir Norway"/>
        </authorList>
    </citation>
    <scope>NUCLEOTIDE SEQUENCE</scope>
</reference>
<feature type="compositionally biased region" description="Basic and acidic residues" evidence="6">
    <location>
        <begin position="94"/>
        <end position="107"/>
    </location>
</feature>
<evidence type="ECO:0000256" key="5">
    <source>
        <dbReference type="PROSITE-ProRule" id="PRU00175"/>
    </source>
</evidence>